<dbReference type="GO" id="GO:0008233">
    <property type="term" value="F:peptidase activity"/>
    <property type="evidence" value="ECO:0007669"/>
    <property type="project" value="UniProtKB-KW"/>
</dbReference>
<feature type="domain" description="DJ-1/PfpI" evidence="2">
    <location>
        <begin position="8"/>
        <end position="175"/>
    </location>
</feature>
<evidence type="ECO:0000259" key="2">
    <source>
        <dbReference type="Pfam" id="PF01965"/>
    </source>
</evidence>
<dbReference type="RefSeq" id="WP_093418277.1">
    <property type="nucleotide sequence ID" value="NZ_FOXA01000002.1"/>
</dbReference>
<evidence type="ECO:0000313" key="3">
    <source>
        <dbReference type="EMBL" id="SFP06540.1"/>
    </source>
</evidence>
<accession>A0A1I5MAL6</accession>
<organism evidence="3 4">
    <name type="scientific">Tranquillimonas alkanivorans</name>
    <dbReference type="NCBI Taxonomy" id="441119"/>
    <lineage>
        <taxon>Bacteria</taxon>
        <taxon>Pseudomonadati</taxon>
        <taxon>Pseudomonadota</taxon>
        <taxon>Alphaproteobacteria</taxon>
        <taxon>Rhodobacterales</taxon>
        <taxon>Roseobacteraceae</taxon>
        <taxon>Tranquillimonas</taxon>
    </lineage>
</organism>
<dbReference type="AlphaFoldDB" id="A0A1I5MAL6"/>
<proteinExistence type="inferred from homology"/>
<dbReference type="Gene3D" id="3.40.50.880">
    <property type="match status" value="1"/>
</dbReference>
<evidence type="ECO:0000256" key="1">
    <source>
        <dbReference type="ARBA" id="ARBA00008542"/>
    </source>
</evidence>
<dbReference type="CDD" id="cd03134">
    <property type="entry name" value="GATase1_PfpI_like"/>
    <property type="match status" value="1"/>
</dbReference>
<dbReference type="SUPFAM" id="SSF52317">
    <property type="entry name" value="Class I glutamine amidotransferase-like"/>
    <property type="match status" value="1"/>
</dbReference>
<dbReference type="InterPro" id="IPR029062">
    <property type="entry name" value="Class_I_gatase-like"/>
</dbReference>
<dbReference type="PROSITE" id="PS51276">
    <property type="entry name" value="PEPTIDASE_C56_PFPI"/>
    <property type="match status" value="1"/>
</dbReference>
<dbReference type="STRING" id="441119.SAMN04488047_102178"/>
<dbReference type="InterPro" id="IPR002818">
    <property type="entry name" value="DJ-1/PfpI"/>
</dbReference>
<dbReference type="Proteomes" id="UP000199356">
    <property type="component" value="Unassembled WGS sequence"/>
</dbReference>
<comment type="similarity">
    <text evidence="1">Belongs to the peptidase C56 family.</text>
</comment>
<name>A0A1I5MAL6_9RHOB</name>
<dbReference type="GO" id="GO:0006508">
    <property type="term" value="P:proteolysis"/>
    <property type="evidence" value="ECO:0007669"/>
    <property type="project" value="UniProtKB-KW"/>
</dbReference>
<dbReference type="PANTHER" id="PTHR42733">
    <property type="entry name" value="DJ-1 PROTEIN"/>
    <property type="match status" value="1"/>
</dbReference>
<dbReference type="OrthoDB" id="9792284at2"/>
<keyword evidence="4" id="KW-1185">Reference proteome</keyword>
<dbReference type="InterPro" id="IPR006286">
    <property type="entry name" value="C56_PfpI-like"/>
</dbReference>
<evidence type="ECO:0000313" key="4">
    <source>
        <dbReference type="Proteomes" id="UP000199356"/>
    </source>
</evidence>
<dbReference type="NCBIfam" id="TIGR01382">
    <property type="entry name" value="PfpI"/>
    <property type="match status" value="1"/>
</dbReference>
<keyword evidence="3" id="KW-0378">Hydrolase</keyword>
<protein>
    <submittedName>
        <fullName evidence="3">Protease I</fullName>
    </submittedName>
</protein>
<dbReference type="Pfam" id="PF01965">
    <property type="entry name" value="DJ-1_PfpI"/>
    <property type="match status" value="1"/>
</dbReference>
<sequence length="186" mass="20330">MPKIQDAKILIMATDGFEQVELTVPRDKLREAGATVHVASPSGEAIKGWDKTDWGDSVDVDLKIEAAKVEDYDAVVLPGGQINPDKLRTEAEAVTRVRHFAEAGKIVAAICHGPWMLIEADVVRGREMTSFPSIRTDLKNAGANVVDKEVVADEGFVTSRNPDDLDAFCAKIIEEVEEGRHERHAA</sequence>
<gene>
    <name evidence="3" type="ORF">SAMN04488047_102178</name>
</gene>
<dbReference type="PANTHER" id="PTHR42733:SF12">
    <property type="entry name" value="PROTEINASE"/>
    <property type="match status" value="1"/>
</dbReference>
<dbReference type="EMBL" id="FOXA01000002">
    <property type="protein sequence ID" value="SFP06540.1"/>
    <property type="molecule type" value="Genomic_DNA"/>
</dbReference>
<keyword evidence="3" id="KW-0645">Protease</keyword>
<reference evidence="3 4" key="1">
    <citation type="submission" date="2016-10" db="EMBL/GenBank/DDBJ databases">
        <authorList>
            <person name="de Groot N.N."/>
        </authorList>
    </citation>
    <scope>NUCLEOTIDE SEQUENCE [LARGE SCALE GENOMIC DNA]</scope>
    <source>
        <strain evidence="3 4">DSM 19547</strain>
    </source>
</reference>